<organism evidence="2 3">
    <name type="scientific">Brassica cretica</name>
    <name type="common">Mustard</name>
    <dbReference type="NCBI Taxonomy" id="69181"/>
    <lineage>
        <taxon>Eukaryota</taxon>
        <taxon>Viridiplantae</taxon>
        <taxon>Streptophyta</taxon>
        <taxon>Embryophyta</taxon>
        <taxon>Tracheophyta</taxon>
        <taxon>Spermatophyta</taxon>
        <taxon>Magnoliopsida</taxon>
        <taxon>eudicotyledons</taxon>
        <taxon>Gunneridae</taxon>
        <taxon>Pentapetalae</taxon>
        <taxon>rosids</taxon>
        <taxon>malvids</taxon>
        <taxon>Brassicales</taxon>
        <taxon>Brassicaceae</taxon>
        <taxon>Brassiceae</taxon>
        <taxon>Brassica</taxon>
    </lineage>
</organism>
<dbReference type="InterPro" id="IPR002156">
    <property type="entry name" value="RNaseH_domain"/>
</dbReference>
<dbReference type="Pfam" id="PF13456">
    <property type="entry name" value="RVT_3"/>
    <property type="match status" value="1"/>
</dbReference>
<dbReference type="GO" id="GO:0004523">
    <property type="term" value="F:RNA-DNA hybrid ribonuclease activity"/>
    <property type="evidence" value="ECO:0007669"/>
    <property type="project" value="InterPro"/>
</dbReference>
<evidence type="ECO:0000313" key="3">
    <source>
        <dbReference type="Proteomes" id="UP000712600"/>
    </source>
</evidence>
<sequence>MTLTGTSQFGVLNCFPKSKSSSGRSSKMPYPQERIYRSGVWNLAPWSSTLNAAATTSFGSEIQISRLRVNLPPVGSPTNLLPWIAWTIWTARNLLIFENRTINPATCMTRAISAAKEWAIAQTLSPPPLSRPFGQFPLASNEPNPTVFCYTDASWIASTKHAGLAWIFTDRAKKELNRGSHFRNLISSPLLAESLAIRASLLHASALGYTNIWIHSDSQELVRALWTAVGHRLSIFIFQLLSLLLYFPFRQWVS</sequence>
<reference evidence="2" key="1">
    <citation type="submission" date="2019-12" db="EMBL/GenBank/DDBJ databases">
        <title>Genome sequencing and annotation of Brassica cretica.</title>
        <authorList>
            <person name="Studholme D.J."/>
            <person name="Sarris P."/>
        </authorList>
    </citation>
    <scope>NUCLEOTIDE SEQUENCE</scope>
    <source>
        <strain evidence="2">PFS-109/04</strain>
        <tissue evidence="2">Leaf</tissue>
    </source>
</reference>
<dbReference type="GO" id="GO:0003676">
    <property type="term" value="F:nucleic acid binding"/>
    <property type="evidence" value="ECO:0007669"/>
    <property type="project" value="InterPro"/>
</dbReference>
<dbReference type="InterPro" id="IPR036397">
    <property type="entry name" value="RNaseH_sf"/>
</dbReference>
<proteinExistence type="predicted"/>
<evidence type="ECO:0000313" key="2">
    <source>
        <dbReference type="EMBL" id="KAF3557908.1"/>
    </source>
</evidence>
<feature type="domain" description="RNase H type-1" evidence="1">
    <location>
        <begin position="151"/>
        <end position="225"/>
    </location>
</feature>
<dbReference type="InterPro" id="IPR052929">
    <property type="entry name" value="RNase_H-like_EbsB-rel"/>
</dbReference>
<evidence type="ECO:0000259" key="1">
    <source>
        <dbReference type="Pfam" id="PF13456"/>
    </source>
</evidence>
<dbReference type="SUPFAM" id="SSF53098">
    <property type="entry name" value="Ribonuclease H-like"/>
    <property type="match status" value="1"/>
</dbReference>
<name>A0A8S9R2S7_BRACR</name>
<accession>A0A8S9R2S7</accession>
<dbReference type="InterPro" id="IPR044730">
    <property type="entry name" value="RNase_H-like_dom_plant"/>
</dbReference>
<dbReference type="InterPro" id="IPR012337">
    <property type="entry name" value="RNaseH-like_sf"/>
</dbReference>
<dbReference type="AlphaFoldDB" id="A0A8S9R2S7"/>
<dbReference type="Gene3D" id="3.30.420.10">
    <property type="entry name" value="Ribonuclease H-like superfamily/Ribonuclease H"/>
    <property type="match status" value="1"/>
</dbReference>
<comment type="caution">
    <text evidence="2">The sequence shown here is derived from an EMBL/GenBank/DDBJ whole genome shotgun (WGS) entry which is preliminary data.</text>
</comment>
<dbReference type="Proteomes" id="UP000712600">
    <property type="component" value="Unassembled WGS sequence"/>
</dbReference>
<dbReference type="PANTHER" id="PTHR47074">
    <property type="entry name" value="BNAC02G40300D PROTEIN"/>
    <property type="match status" value="1"/>
</dbReference>
<dbReference type="EMBL" id="QGKX02000996">
    <property type="protein sequence ID" value="KAF3557908.1"/>
    <property type="molecule type" value="Genomic_DNA"/>
</dbReference>
<gene>
    <name evidence="2" type="ORF">F2Q69_00012816</name>
</gene>
<dbReference type="CDD" id="cd06222">
    <property type="entry name" value="RNase_H_like"/>
    <property type="match status" value="1"/>
</dbReference>
<protein>
    <recommendedName>
        <fullName evidence="1">RNase H type-1 domain-containing protein</fullName>
    </recommendedName>
</protein>
<dbReference type="PANTHER" id="PTHR47074:SF49">
    <property type="entry name" value="POLYNUCLEOTIDYL TRANSFERASE, RIBONUCLEASE H-LIKE SUPERFAMILY PROTEIN"/>
    <property type="match status" value="1"/>
</dbReference>